<dbReference type="AlphaFoldDB" id="M3Y516"/>
<reference evidence="1" key="1">
    <citation type="submission" date="2024-06" db="UniProtKB">
        <authorList>
            <consortium name="Ensembl"/>
        </authorList>
    </citation>
    <scope>IDENTIFICATION</scope>
</reference>
<sequence>MGQIEERALQAEGGARVRIWGMSKSPQRRGRGDGRKGWGCHCPRCGKELSDTVAHASLQTAWI</sequence>
<dbReference type="HOGENOM" id="CLU_2885194_0_0_1"/>
<accession>M3Y516</accession>
<organism evidence="1">
    <name type="scientific">Mustela putorius furo</name>
    <name type="common">European domestic ferret</name>
    <name type="synonym">Mustela furo</name>
    <dbReference type="NCBI Taxonomy" id="9669"/>
    <lineage>
        <taxon>Eukaryota</taxon>
        <taxon>Metazoa</taxon>
        <taxon>Chordata</taxon>
        <taxon>Craniata</taxon>
        <taxon>Vertebrata</taxon>
        <taxon>Euteleostomi</taxon>
        <taxon>Mammalia</taxon>
        <taxon>Eutheria</taxon>
        <taxon>Laurasiatheria</taxon>
        <taxon>Carnivora</taxon>
        <taxon>Caniformia</taxon>
        <taxon>Musteloidea</taxon>
        <taxon>Mustelidae</taxon>
        <taxon>Mustelinae</taxon>
        <taxon>Mustela</taxon>
    </lineage>
</organism>
<evidence type="ECO:0000313" key="1">
    <source>
        <dbReference type="Ensembl" id="ENSMPUP00000006417.1"/>
    </source>
</evidence>
<dbReference type="EMBL" id="AEYP01050334">
    <property type="status" value="NOT_ANNOTATED_CDS"/>
    <property type="molecule type" value="Genomic_DNA"/>
</dbReference>
<protein>
    <submittedName>
        <fullName evidence="1">Uncharacterized protein</fullName>
    </submittedName>
</protein>
<dbReference type="InParanoid" id="M3Y516"/>
<name>M3Y516_MUSPF</name>
<dbReference type="Ensembl" id="ENSMPUT00000006528.1">
    <property type="protein sequence ID" value="ENSMPUP00000006417.1"/>
    <property type="gene ID" value="ENSMPUG00000006472.1"/>
</dbReference>
<proteinExistence type="predicted"/>